<dbReference type="InterPro" id="IPR011767">
    <property type="entry name" value="GLR_AS"/>
</dbReference>
<dbReference type="EMBL" id="BARS01045644">
    <property type="protein sequence ID" value="GAG35026.1"/>
    <property type="molecule type" value="Genomic_DNA"/>
</dbReference>
<dbReference type="SUPFAM" id="SSF52833">
    <property type="entry name" value="Thioredoxin-like"/>
    <property type="match status" value="1"/>
</dbReference>
<feature type="domain" description="GST N-terminal" evidence="2">
    <location>
        <begin position="32"/>
        <end position="113"/>
    </location>
</feature>
<dbReference type="AlphaFoldDB" id="X0YDZ5"/>
<evidence type="ECO:0000259" key="2">
    <source>
        <dbReference type="PROSITE" id="PS50404"/>
    </source>
</evidence>
<dbReference type="InterPro" id="IPR036249">
    <property type="entry name" value="Thioredoxin-like_sf"/>
</dbReference>
<dbReference type="Pfam" id="PF13417">
    <property type="entry name" value="GST_N_3"/>
    <property type="match status" value="1"/>
</dbReference>
<reference evidence="3" key="1">
    <citation type="journal article" date="2014" name="Front. Microbiol.">
        <title>High frequency of phylogenetically diverse reductive dehalogenase-homologous genes in deep subseafloor sedimentary metagenomes.</title>
        <authorList>
            <person name="Kawai M."/>
            <person name="Futagami T."/>
            <person name="Toyoda A."/>
            <person name="Takaki Y."/>
            <person name="Nishi S."/>
            <person name="Hori S."/>
            <person name="Arai W."/>
            <person name="Tsubouchi T."/>
            <person name="Morono Y."/>
            <person name="Uchiyama I."/>
            <person name="Ito T."/>
            <person name="Fujiyama A."/>
            <person name="Inagaki F."/>
            <person name="Takami H."/>
        </authorList>
    </citation>
    <scope>NUCLEOTIDE SEQUENCE</scope>
    <source>
        <strain evidence="3">Expedition CK06-06</strain>
    </source>
</reference>
<protein>
    <recommendedName>
        <fullName evidence="2">GST N-terminal domain-containing protein</fullName>
    </recommendedName>
</protein>
<proteinExistence type="predicted"/>
<sequence length="118" mass="13155">MLEDIEAMCPEMNQKQGSSGNGSDLGLPPKPGRLELYFFPDCPYCRKVLGAIDDLGLKDKVVFRDARNDPKEKEALVELTGKTQVPCLVIDGEPMHESENIKQYLNQTFSVDPPSSIR</sequence>
<name>X0YDZ5_9ZZZZ</name>
<dbReference type="CDD" id="cd00570">
    <property type="entry name" value="GST_N_family"/>
    <property type="match status" value="1"/>
</dbReference>
<comment type="caution">
    <text evidence="3">The sequence shown here is derived from an EMBL/GenBank/DDBJ whole genome shotgun (WGS) entry which is preliminary data.</text>
</comment>
<dbReference type="InterPro" id="IPR004045">
    <property type="entry name" value="Glutathione_S-Trfase_N"/>
</dbReference>
<feature type="compositionally biased region" description="Polar residues" evidence="1">
    <location>
        <begin position="13"/>
        <end position="22"/>
    </location>
</feature>
<gene>
    <name evidence="3" type="ORF">S01H1_68809</name>
</gene>
<dbReference type="PROSITE" id="PS00195">
    <property type="entry name" value="GLUTAREDOXIN_1"/>
    <property type="match status" value="1"/>
</dbReference>
<evidence type="ECO:0000256" key="1">
    <source>
        <dbReference type="SAM" id="MobiDB-lite"/>
    </source>
</evidence>
<organism evidence="3">
    <name type="scientific">marine sediment metagenome</name>
    <dbReference type="NCBI Taxonomy" id="412755"/>
    <lineage>
        <taxon>unclassified sequences</taxon>
        <taxon>metagenomes</taxon>
        <taxon>ecological metagenomes</taxon>
    </lineage>
</organism>
<dbReference type="Gene3D" id="3.40.30.10">
    <property type="entry name" value="Glutaredoxin"/>
    <property type="match status" value="1"/>
</dbReference>
<dbReference type="PROSITE" id="PS50404">
    <property type="entry name" value="GST_NTER"/>
    <property type="match status" value="1"/>
</dbReference>
<dbReference type="PROSITE" id="PS51354">
    <property type="entry name" value="GLUTAREDOXIN_2"/>
    <property type="match status" value="1"/>
</dbReference>
<feature type="region of interest" description="Disordered" evidence="1">
    <location>
        <begin position="1"/>
        <end position="27"/>
    </location>
</feature>
<accession>X0YDZ5</accession>
<evidence type="ECO:0000313" key="3">
    <source>
        <dbReference type="EMBL" id="GAG35026.1"/>
    </source>
</evidence>